<dbReference type="Proteomes" id="UP000199459">
    <property type="component" value="Unassembled WGS sequence"/>
</dbReference>
<proteinExistence type="predicted"/>
<reference evidence="3 4" key="1">
    <citation type="submission" date="2016-10" db="EMBL/GenBank/DDBJ databases">
        <authorList>
            <person name="de Groot N.N."/>
        </authorList>
    </citation>
    <scope>NUCLEOTIDE SEQUENCE [LARGE SCALE GENOMIC DNA]</scope>
    <source>
        <strain evidence="3 4">Nm22</strain>
    </source>
</reference>
<dbReference type="InterPro" id="IPR007055">
    <property type="entry name" value="BON_dom"/>
</dbReference>
<evidence type="ECO:0000313" key="4">
    <source>
        <dbReference type="Proteomes" id="UP000199459"/>
    </source>
</evidence>
<dbReference type="AlphaFoldDB" id="A0A1H8A8P9"/>
<feature type="domain" description="BON" evidence="2">
    <location>
        <begin position="128"/>
        <end position="195"/>
    </location>
</feature>
<dbReference type="InterPro" id="IPR014004">
    <property type="entry name" value="Transpt-assoc_nodulatn_dom_bac"/>
</dbReference>
<dbReference type="STRING" id="917.SAMN05216326_1283"/>
<dbReference type="PANTHER" id="PTHR34606">
    <property type="entry name" value="BON DOMAIN-CONTAINING PROTEIN"/>
    <property type="match status" value="1"/>
</dbReference>
<dbReference type="Pfam" id="PF04972">
    <property type="entry name" value="BON"/>
    <property type="match status" value="2"/>
</dbReference>
<evidence type="ECO:0000256" key="1">
    <source>
        <dbReference type="ARBA" id="ARBA00022729"/>
    </source>
</evidence>
<accession>A0A1H8A8P9</accession>
<gene>
    <name evidence="3" type="ORF">SAMN05216325_10114</name>
</gene>
<dbReference type="PANTHER" id="PTHR34606:SF4">
    <property type="entry name" value="OUTER MEMBRANE LIPOPROTEIN DOLP"/>
    <property type="match status" value="1"/>
</dbReference>
<keyword evidence="1" id="KW-0732">Signal</keyword>
<dbReference type="Gene3D" id="3.30.1340.30">
    <property type="match status" value="1"/>
</dbReference>
<dbReference type="SMART" id="SM00749">
    <property type="entry name" value="BON"/>
    <property type="match status" value="2"/>
</dbReference>
<organism evidence="3 4">
    <name type="scientific">Nitrosomonas marina</name>
    <dbReference type="NCBI Taxonomy" id="917"/>
    <lineage>
        <taxon>Bacteria</taxon>
        <taxon>Pseudomonadati</taxon>
        <taxon>Pseudomonadota</taxon>
        <taxon>Betaproteobacteria</taxon>
        <taxon>Nitrosomonadales</taxon>
        <taxon>Nitrosomonadaceae</taxon>
        <taxon>Nitrosomonas</taxon>
    </lineage>
</organism>
<dbReference type="PROSITE" id="PS51257">
    <property type="entry name" value="PROKAR_LIPOPROTEIN"/>
    <property type="match status" value="1"/>
</dbReference>
<evidence type="ECO:0000313" key="3">
    <source>
        <dbReference type="EMBL" id="SEM66971.1"/>
    </source>
</evidence>
<evidence type="ECO:0000259" key="2">
    <source>
        <dbReference type="PROSITE" id="PS50914"/>
    </source>
</evidence>
<protein>
    <submittedName>
        <fullName evidence="3">Osmotically-inducible protein OsmY, contains BON domain</fullName>
    </submittedName>
</protein>
<dbReference type="InterPro" id="IPR051686">
    <property type="entry name" value="Lipoprotein_DolP"/>
</dbReference>
<name>A0A1H8A8P9_9PROT</name>
<sequence length="195" mass="21198">MRPIFNQSCLSMIFPLLLLTGCAPMVAVGVGAGAGTGAMVAEDRRTSGIFIEDESIELKGSKRLYEQFGNQAHINVTSFNRIVLLTGEVPTEAMKEEASKLVRSIENVRNVINEITIGEKSSLGSRSNDTFITSKVKSRFLASGKFQINHIKIITEKGVVFLLGVVKRAEADNATEIARSTSGVVKVVKAFEYLD</sequence>
<dbReference type="EMBL" id="FOCP01000001">
    <property type="protein sequence ID" value="SEM66971.1"/>
    <property type="molecule type" value="Genomic_DNA"/>
</dbReference>
<dbReference type="PROSITE" id="PS50914">
    <property type="entry name" value="BON"/>
    <property type="match status" value="2"/>
</dbReference>
<dbReference type="RefSeq" id="WP_245738760.1">
    <property type="nucleotide sequence ID" value="NZ_FOCP01000001.1"/>
</dbReference>
<feature type="domain" description="BON" evidence="2">
    <location>
        <begin position="52"/>
        <end position="119"/>
    </location>
</feature>